<evidence type="ECO:0000256" key="2">
    <source>
        <dbReference type="ARBA" id="ARBA00023125"/>
    </source>
</evidence>
<gene>
    <name evidence="5" type="ORF">D4Q52_16675</name>
</gene>
<dbReference type="GO" id="GO:0003677">
    <property type="term" value="F:DNA binding"/>
    <property type="evidence" value="ECO:0007669"/>
    <property type="project" value="UniProtKB-KW"/>
</dbReference>
<dbReference type="OrthoDB" id="8684664at2"/>
<dbReference type="EMBL" id="QYYD01000017">
    <property type="protein sequence ID" value="RJF70445.1"/>
    <property type="molecule type" value="Genomic_DNA"/>
</dbReference>
<accession>A0A418V2Y1</accession>
<dbReference type="AlphaFoldDB" id="A0A418V2Y1"/>
<evidence type="ECO:0000256" key="1">
    <source>
        <dbReference type="ARBA" id="ARBA00023015"/>
    </source>
</evidence>
<evidence type="ECO:0000313" key="5">
    <source>
        <dbReference type="EMBL" id="RJF70445.1"/>
    </source>
</evidence>
<dbReference type="RefSeq" id="WP_119857699.1">
    <property type="nucleotide sequence ID" value="NZ_QYYD01000017.1"/>
</dbReference>
<protein>
    <submittedName>
        <fullName evidence="5">MarR family transcriptional regulator</fullName>
    </submittedName>
</protein>
<feature type="domain" description="HTH marR-type" evidence="4">
    <location>
        <begin position="23"/>
        <end position="154"/>
    </location>
</feature>
<dbReference type="SUPFAM" id="SSF46785">
    <property type="entry name" value="Winged helix' DNA-binding domain"/>
    <property type="match status" value="1"/>
</dbReference>
<dbReference type="PROSITE" id="PS50995">
    <property type="entry name" value="HTH_MARR_2"/>
    <property type="match status" value="1"/>
</dbReference>
<dbReference type="PANTHER" id="PTHR42756:SF1">
    <property type="entry name" value="TRANSCRIPTIONAL REPRESSOR OF EMRAB OPERON"/>
    <property type="match status" value="1"/>
</dbReference>
<organism evidence="5 6">
    <name type="scientific">Rhodopseudomonas palustris</name>
    <dbReference type="NCBI Taxonomy" id="1076"/>
    <lineage>
        <taxon>Bacteria</taxon>
        <taxon>Pseudomonadati</taxon>
        <taxon>Pseudomonadota</taxon>
        <taxon>Alphaproteobacteria</taxon>
        <taxon>Hyphomicrobiales</taxon>
        <taxon>Nitrobacteraceae</taxon>
        <taxon>Rhodopseudomonas</taxon>
    </lineage>
</organism>
<keyword evidence="3" id="KW-0804">Transcription</keyword>
<dbReference type="Proteomes" id="UP000285523">
    <property type="component" value="Unassembled WGS sequence"/>
</dbReference>
<sequence>MQSKNDGMKRRIRADDSRFLSNRSPFFHNVRMLARYSARMNAILKPAGLDVPKWRVLMLLIEGRPVTVSQIADEAVVNISTMAKIINRMTDDGLVTVRTSSTDARSTEVFITEAGEQVLELVRDKVAYLFKEALRGLTKAEVQLLNTLSVKIYDNLSP</sequence>
<dbReference type="PANTHER" id="PTHR42756">
    <property type="entry name" value="TRANSCRIPTIONAL REGULATOR, MARR"/>
    <property type="match status" value="1"/>
</dbReference>
<dbReference type="SMART" id="SM00347">
    <property type="entry name" value="HTH_MARR"/>
    <property type="match status" value="1"/>
</dbReference>
<dbReference type="Pfam" id="PF12802">
    <property type="entry name" value="MarR_2"/>
    <property type="match status" value="1"/>
</dbReference>
<keyword evidence="1" id="KW-0805">Transcription regulation</keyword>
<dbReference type="InterPro" id="IPR036388">
    <property type="entry name" value="WH-like_DNA-bd_sf"/>
</dbReference>
<evidence type="ECO:0000259" key="4">
    <source>
        <dbReference type="PROSITE" id="PS50995"/>
    </source>
</evidence>
<evidence type="ECO:0000313" key="6">
    <source>
        <dbReference type="Proteomes" id="UP000285523"/>
    </source>
</evidence>
<proteinExistence type="predicted"/>
<comment type="caution">
    <text evidence="5">The sequence shown here is derived from an EMBL/GenBank/DDBJ whole genome shotgun (WGS) entry which is preliminary data.</text>
</comment>
<dbReference type="PRINTS" id="PR00598">
    <property type="entry name" value="HTHMARR"/>
</dbReference>
<keyword evidence="2" id="KW-0238">DNA-binding</keyword>
<evidence type="ECO:0000256" key="3">
    <source>
        <dbReference type="ARBA" id="ARBA00023163"/>
    </source>
</evidence>
<dbReference type="GO" id="GO:0003700">
    <property type="term" value="F:DNA-binding transcription factor activity"/>
    <property type="evidence" value="ECO:0007669"/>
    <property type="project" value="InterPro"/>
</dbReference>
<reference evidence="5 6" key="1">
    <citation type="submission" date="2018-09" db="EMBL/GenBank/DDBJ databases">
        <title>Draft genome sequence of Rhodopseudomonas palustris 2.1.18.</title>
        <authorList>
            <person name="Robertson S.L."/>
            <person name="Meyer T.E."/>
            <person name="Kyndt J.A."/>
        </authorList>
    </citation>
    <scope>NUCLEOTIDE SEQUENCE [LARGE SCALE GENOMIC DNA]</scope>
    <source>
        <strain evidence="5 6">2.1.18</strain>
    </source>
</reference>
<dbReference type="InterPro" id="IPR036390">
    <property type="entry name" value="WH_DNA-bd_sf"/>
</dbReference>
<dbReference type="InterPro" id="IPR000835">
    <property type="entry name" value="HTH_MarR-typ"/>
</dbReference>
<dbReference type="Gene3D" id="1.10.10.10">
    <property type="entry name" value="Winged helix-like DNA-binding domain superfamily/Winged helix DNA-binding domain"/>
    <property type="match status" value="1"/>
</dbReference>
<name>A0A418V2Y1_RHOPL</name>